<dbReference type="OrthoDB" id="532567at2"/>
<reference evidence="1" key="1">
    <citation type="submission" date="2018-12" db="EMBL/GenBank/DDBJ databases">
        <authorList>
            <person name="Will S."/>
            <person name="Neumann-Schaal M."/>
            <person name="Henke P."/>
        </authorList>
    </citation>
    <scope>NUCLEOTIDE SEQUENCE</scope>
    <source>
        <strain evidence="1">PCC 7102</strain>
    </source>
</reference>
<accession>A0A3S1AJT2</accession>
<keyword evidence="2" id="KW-1185">Reference proteome</keyword>
<gene>
    <name evidence="1" type="ORF">DSM106972_060010</name>
</gene>
<name>A0A3S1AJT2_9CYAN</name>
<dbReference type="EMBL" id="RSCL01000016">
    <property type="protein sequence ID" value="RUT02523.1"/>
    <property type="molecule type" value="Genomic_DNA"/>
</dbReference>
<protein>
    <submittedName>
        <fullName evidence="1">Uncharacterized protein</fullName>
    </submittedName>
</protein>
<proteinExistence type="predicted"/>
<comment type="caution">
    <text evidence="1">The sequence shown here is derived from an EMBL/GenBank/DDBJ whole genome shotgun (WGS) entry which is preliminary data.</text>
</comment>
<organism evidence="1 2">
    <name type="scientific">Dulcicalothrix desertica PCC 7102</name>
    <dbReference type="NCBI Taxonomy" id="232991"/>
    <lineage>
        <taxon>Bacteria</taxon>
        <taxon>Bacillati</taxon>
        <taxon>Cyanobacteriota</taxon>
        <taxon>Cyanophyceae</taxon>
        <taxon>Nostocales</taxon>
        <taxon>Calotrichaceae</taxon>
        <taxon>Dulcicalothrix</taxon>
    </lineage>
</organism>
<dbReference type="AlphaFoldDB" id="A0A3S1AJT2"/>
<sequence>MKKANEEMDDELRAEYDLKSLRVRKSGSGRKNVGDVTVGLEPDVAKIFPNSCTGGFTYTLLSM</sequence>
<reference evidence="1" key="2">
    <citation type="journal article" date="2019" name="Genome Biol. Evol.">
        <title>Day and night: Metabolic profiles and evolutionary relationships of six axenic non-marine cyanobacteria.</title>
        <authorList>
            <person name="Will S.E."/>
            <person name="Henke P."/>
            <person name="Boedeker C."/>
            <person name="Huang S."/>
            <person name="Brinkmann H."/>
            <person name="Rohde M."/>
            <person name="Jarek M."/>
            <person name="Friedl T."/>
            <person name="Seufert S."/>
            <person name="Schumacher M."/>
            <person name="Overmann J."/>
            <person name="Neumann-Schaal M."/>
            <person name="Petersen J."/>
        </authorList>
    </citation>
    <scope>NUCLEOTIDE SEQUENCE [LARGE SCALE GENOMIC DNA]</scope>
    <source>
        <strain evidence="1">PCC 7102</strain>
    </source>
</reference>
<evidence type="ECO:0000313" key="1">
    <source>
        <dbReference type="EMBL" id="RUT02523.1"/>
    </source>
</evidence>
<dbReference type="RefSeq" id="WP_127084226.1">
    <property type="nucleotide sequence ID" value="NZ_RSCL01000016.1"/>
</dbReference>
<evidence type="ECO:0000313" key="2">
    <source>
        <dbReference type="Proteomes" id="UP000271624"/>
    </source>
</evidence>
<dbReference type="Proteomes" id="UP000271624">
    <property type="component" value="Unassembled WGS sequence"/>
</dbReference>